<reference evidence="9" key="1">
    <citation type="submission" date="2020-04" db="EMBL/GenBank/DDBJ databases">
        <authorList>
            <person name="Stolarski J."/>
            <person name="Coronado I."/>
            <person name="Murphy J.K."/>
            <person name="Kitahara M.V."/>
            <person name="Janiszewska K."/>
            <person name="Mazur M."/>
            <person name="Gothmann A.M."/>
            <person name="Bovier A.S."/>
            <person name="Marin-Carbonne J."/>
            <person name="Quatrinni A.M."/>
            <person name="McFadden C."/>
            <person name="Higgins J.A."/>
            <person name="Robinson L.F."/>
            <person name="Taylor M."/>
            <person name="Meibom A."/>
        </authorList>
    </citation>
    <scope>NUCLEOTIDE SEQUENCE</scope>
</reference>
<evidence type="ECO:0000256" key="2">
    <source>
        <dbReference type="ARBA" id="ARBA00012944"/>
    </source>
</evidence>
<evidence type="ECO:0000256" key="3">
    <source>
        <dbReference type="ARBA" id="ARBA00022692"/>
    </source>
</evidence>
<evidence type="ECO:0000313" key="9">
    <source>
        <dbReference type="EMBL" id="QPO84676.1"/>
    </source>
</evidence>
<keyword evidence="9" id="KW-0496">Mitochondrion</keyword>
<organism evidence="9">
    <name type="scientific">Paraconotrochus antarcticus</name>
    <dbReference type="NCBI Taxonomy" id="2666516"/>
    <lineage>
        <taxon>Eukaryota</taxon>
        <taxon>Metazoa</taxon>
        <taxon>Cnidaria</taxon>
        <taxon>Anthozoa</taxon>
        <taxon>Hexacorallia</taxon>
        <taxon>Scleractinia</taxon>
        <taxon>Caryophylliina</taxon>
        <taxon>Caryophylliidae</taxon>
        <taxon>Paraconotrochus</taxon>
    </lineage>
</organism>
<evidence type="ECO:0000256" key="6">
    <source>
        <dbReference type="ARBA" id="ARBA00049551"/>
    </source>
</evidence>
<feature type="transmembrane region" description="Helical" evidence="7">
    <location>
        <begin position="60"/>
        <end position="82"/>
    </location>
</feature>
<feature type="transmembrane region" description="Helical" evidence="7">
    <location>
        <begin position="30"/>
        <end position="48"/>
    </location>
</feature>
<dbReference type="GO" id="GO:0016020">
    <property type="term" value="C:membrane"/>
    <property type="evidence" value="ECO:0007669"/>
    <property type="project" value="UniProtKB-SubCell"/>
</dbReference>
<keyword evidence="4 7" id="KW-1133">Transmembrane helix</keyword>
<dbReference type="EC" id="7.1.1.2" evidence="2"/>
<dbReference type="PANTHER" id="PTHR22773">
    <property type="entry name" value="NADH DEHYDROGENASE"/>
    <property type="match status" value="1"/>
</dbReference>
<dbReference type="GeneID" id="65333479"/>
<evidence type="ECO:0000256" key="7">
    <source>
        <dbReference type="SAM" id="Phobius"/>
    </source>
</evidence>
<dbReference type="Pfam" id="PF00361">
    <property type="entry name" value="Proton_antipo_M"/>
    <property type="match status" value="1"/>
</dbReference>
<feature type="transmembrane region" description="Helical" evidence="7">
    <location>
        <begin position="258"/>
        <end position="281"/>
    </location>
</feature>
<evidence type="ECO:0000256" key="5">
    <source>
        <dbReference type="ARBA" id="ARBA00023136"/>
    </source>
</evidence>
<dbReference type="InterPro" id="IPR001750">
    <property type="entry name" value="ND/Mrp_TM"/>
</dbReference>
<comment type="catalytic activity">
    <reaction evidence="6">
        <text>a ubiquinone + NADH + 5 H(+)(in) = a ubiquinol + NAD(+) + 4 H(+)(out)</text>
        <dbReference type="Rhea" id="RHEA:29091"/>
        <dbReference type="Rhea" id="RHEA-COMP:9565"/>
        <dbReference type="Rhea" id="RHEA-COMP:9566"/>
        <dbReference type="ChEBI" id="CHEBI:15378"/>
        <dbReference type="ChEBI" id="CHEBI:16389"/>
        <dbReference type="ChEBI" id="CHEBI:17976"/>
        <dbReference type="ChEBI" id="CHEBI:57540"/>
        <dbReference type="ChEBI" id="CHEBI:57945"/>
        <dbReference type="EC" id="7.1.1.2"/>
    </reaction>
</comment>
<feature type="transmembrane region" description="Helical" evidence="7">
    <location>
        <begin position="340"/>
        <end position="363"/>
    </location>
</feature>
<dbReference type="EMBL" id="MT409109">
    <property type="protein sequence ID" value="QPO84676.1"/>
    <property type="molecule type" value="Genomic_DNA"/>
</dbReference>
<keyword evidence="5 7" id="KW-0472">Membrane</keyword>
<accession>A0A7T1W6L6</accession>
<name>A0A7T1W6L6_9CNID</name>
<dbReference type="AlphaFoldDB" id="A0A7T1W6L6"/>
<evidence type="ECO:0000256" key="4">
    <source>
        <dbReference type="ARBA" id="ARBA00022989"/>
    </source>
</evidence>
<dbReference type="GO" id="GO:0008137">
    <property type="term" value="F:NADH dehydrogenase (ubiquinone) activity"/>
    <property type="evidence" value="ECO:0007669"/>
    <property type="project" value="UniProtKB-EC"/>
</dbReference>
<feature type="transmembrane region" description="Helical" evidence="7">
    <location>
        <begin position="214"/>
        <end position="237"/>
    </location>
</feature>
<feature type="transmembrane region" description="Helical" evidence="7">
    <location>
        <begin position="158"/>
        <end position="179"/>
    </location>
</feature>
<dbReference type="RefSeq" id="YP_010127272.1">
    <property type="nucleotide sequence ID" value="NC_056275.1"/>
</dbReference>
<comment type="subcellular location">
    <subcellularLocation>
        <location evidence="1">Membrane</location>
        <topology evidence="1">Multi-pass membrane protein</topology>
    </subcellularLocation>
</comment>
<protein>
    <recommendedName>
        <fullName evidence="2">NADH:ubiquinone reductase (H(+)-translocating)</fullName>
        <ecNumber evidence="2">7.1.1.2</ecNumber>
    </recommendedName>
</protein>
<feature type="transmembrane region" description="Helical" evidence="7">
    <location>
        <begin position="94"/>
        <end position="114"/>
    </location>
</feature>
<evidence type="ECO:0000256" key="1">
    <source>
        <dbReference type="ARBA" id="ARBA00004141"/>
    </source>
</evidence>
<gene>
    <name evidence="9" type="primary">ND2</name>
</gene>
<geneLocation type="mitochondrion" evidence="9"/>
<feature type="transmembrane region" description="Helical" evidence="7">
    <location>
        <begin position="287"/>
        <end position="308"/>
    </location>
</feature>
<evidence type="ECO:0000259" key="8">
    <source>
        <dbReference type="Pfam" id="PF00361"/>
    </source>
</evidence>
<feature type="transmembrane region" description="Helical" evidence="7">
    <location>
        <begin position="186"/>
        <end position="202"/>
    </location>
</feature>
<feature type="transmembrane region" description="Helical" evidence="7">
    <location>
        <begin position="6"/>
        <end position="23"/>
    </location>
</feature>
<feature type="domain" description="NADH:quinone oxidoreductase/Mrp antiporter transmembrane" evidence="8">
    <location>
        <begin position="25"/>
        <end position="302"/>
    </location>
</feature>
<sequence length="372" mass="39784">MLQNTANAPVLNLMVALGGLCLISSKNWLFVYLSIELPTLSFFILIAWREGSGQSAEAGLKYFVLGAFSSGLFLVGCALLCAATGRAFLSHGDLTQNFFCVPLGNLLITIALLFKLSAAPFHIWTPDVYEGAPGSTTALLAIVPKIGVFSLLVSIGPAANILLMGVLASLIVGALGALNQTRIKRLLAYSGVGHVGFILWGMETGSFGGLQASLLYLGLYVLMSICAFTIVLALNMAKSMLVEFTGLSRRFPLLGGSLALVFLSIAGIPPLAGFIGKWLVLLTGVTSGSYLIFFFAIACAVLSGVYYVRIVKIIYFQVGHPLLISLKMFRRESQLNLKKAALMGFSLYLIGLVVLVPNLWLLIITEALEGLF</sequence>
<dbReference type="CTD" id="4536"/>
<keyword evidence="3 7" id="KW-0812">Transmembrane</keyword>
<proteinExistence type="predicted"/>